<comment type="subunit">
    <text evidence="5">Component of a multi-subunit COQ enzyme complex, composed of at least COQ3, COQ4, COQ5, COQ6, COQ7 and COQ9. Interacts with PYURF; the interaction is direct, stabilizes COQ5 protein and associates PYURF with COQ enzyme complex.</text>
</comment>
<protein>
    <recommendedName>
        <fullName evidence="6">2-methoxy-6-polyprenyl-1,4-benzoquinol methylase, mitochondrial</fullName>
        <ecNumber evidence="6">2.1.1.201</ecNumber>
    </recommendedName>
    <alternativeName>
        <fullName evidence="6">Ubiquinone biosynthesis methyltransferase COQ5</fullName>
    </alternativeName>
</protein>
<keyword evidence="2 6" id="KW-0808">Transferase</keyword>
<dbReference type="NCBIfam" id="TIGR01934">
    <property type="entry name" value="MenG_MenH_UbiE"/>
    <property type="match status" value="1"/>
</dbReference>
<evidence type="ECO:0000313" key="8">
    <source>
        <dbReference type="Proteomes" id="UP001179952"/>
    </source>
</evidence>
<evidence type="ECO:0000256" key="4">
    <source>
        <dbReference type="ARBA" id="ARBA00022691"/>
    </source>
</evidence>
<dbReference type="InterPro" id="IPR023576">
    <property type="entry name" value="UbiE/COQ5_MeTrFase_CS"/>
</dbReference>
<dbReference type="GO" id="GO:0032259">
    <property type="term" value="P:methylation"/>
    <property type="evidence" value="ECO:0007669"/>
    <property type="project" value="UniProtKB-KW"/>
</dbReference>
<feature type="binding site" evidence="6">
    <location>
        <position position="153"/>
    </location>
    <ligand>
        <name>S-adenosyl-L-methionine</name>
        <dbReference type="ChEBI" id="CHEBI:59789"/>
    </ligand>
</feature>
<dbReference type="SUPFAM" id="SSF53335">
    <property type="entry name" value="S-adenosyl-L-methionine-dependent methyltransferases"/>
    <property type="match status" value="1"/>
</dbReference>
<proteinExistence type="inferred from homology"/>
<dbReference type="GO" id="GO:0008425">
    <property type="term" value="F:2-methoxy-6-polyprenyl-1,4-benzoquinol methyltransferase activity"/>
    <property type="evidence" value="ECO:0007669"/>
    <property type="project" value="UniProtKB-UniRule"/>
</dbReference>
<keyword evidence="3 6" id="KW-0831">Ubiquinone biosynthesis</keyword>
<accession>A0AAV9BXC0</accession>
<dbReference type="AlphaFoldDB" id="A0AAV9BXC0"/>
<keyword evidence="8" id="KW-1185">Reference proteome</keyword>
<dbReference type="Gene3D" id="3.40.50.150">
    <property type="entry name" value="Vaccinia Virus protein VP39"/>
    <property type="match status" value="1"/>
</dbReference>
<comment type="caution">
    <text evidence="6">Lacks conserved residue(s) required for the propagation of feature annotation.</text>
</comment>
<dbReference type="PROSITE" id="PS01183">
    <property type="entry name" value="UBIE_1"/>
    <property type="match status" value="1"/>
</dbReference>
<dbReference type="CDD" id="cd02440">
    <property type="entry name" value="AdoMet_MTases"/>
    <property type="match status" value="1"/>
</dbReference>
<feature type="binding site" evidence="6">
    <location>
        <begin position="183"/>
        <end position="184"/>
    </location>
    <ligand>
        <name>S-adenosyl-L-methionine</name>
        <dbReference type="ChEBI" id="CHEBI:59789"/>
    </ligand>
</feature>
<dbReference type="EC" id="2.1.1.201" evidence="6"/>
<dbReference type="InterPro" id="IPR029063">
    <property type="entry name" value="SAM-dependent_MTases_sf"/>
</dbReference>
<dbReference type="HAMAP" id="MF_01813">
    <property type="entry name" value="MenG_UbiE_methyltr"/>
    <property type="match status" value="1"/>
</dbReference>
<name>A0AAV9BXC0_ACOGR</name>
<evidence type="ECO:0000256" key="6">
    <source>
        <dbReference type="HAMAP-Rule" id="MF_03191"/>
    </source>
</evidence>
<feature type="binding site" evidence="6">
    <location>
        <position position="93"/>
    </location>
    <ligand>
        <name>S-adenosyl-L-methionine</name>
        <dbReference type="ChEBI" id="CHEBI:59789"/>
    </ligand>
</feature>
<comment type="pathway">
    <text evidence="6">Cofactor biosynthesis; ubiquinone biosynthesis.</text>
</comment>
<keyword evidence="6" id="KW-0496">Mitochondrion</keyword>
<organism evidence="7 8">
    <name type="scientific">Acorus gramineus</name>
    <name type="common">Dwarf sweet flag</name>
    <dbReference type="NCBI Taxonomy" id="55184"/>
    <lineage>
        <taxon>Eukaryota</taxon>
        <taxon>Viridiplantae</taxon>
        <taxon>Streptophyta</taxon>
        <taxon>Embryophyta</taxon>
        <taxon>Tracheophyta</taxon>
        <taxon>Spermatophyta</taxon>
        <taxon>Magnoliopsida</taxon>
        <taxon>Liliopsida</taxon>
        <taxon>Acoraceae</taxon>
        <taxon>Acorus</taxon>
    </lineage>
</organism>
<dbReference type="EMBL" id="JAUJYN010000001">
    <property type="protein sequence ID" value="KAK1280941.1"/>
    <property type="molecule type" value="Genomic_DNA"/>
</dbReference>
<comment type="caution">
    <text evidence="7">The sequence shown here is derived from an EMBL/GenBank/DDBJ whole genome shotgun (WGS) entry which is preliminary data.</text>
</comment>
<comment type="subcellular location">
    <subcellularLocation>
        <location evidence="6">Mitochondrion inner membrane</location>
        <topology evidence="6">Peripheral membrane protein</topology>
        <orientation evidence="6">Matrix side</orientation>
    </subcellularLocation>
</comment>
<dbReference type="PANTHER" id="PTHR43591">
    <property type="entry name" value="METHYLTRANSFERASE"/>
    <property type="match status" value="1"/>
</dbReference>
<evidence type="ECO:0000256" key="1">
    <source>
        <dbReference type="ARBA" id="ARBA00022603"/>
    </source>
</evidence>
<comment type="similarity">
    <text evidence="6">Belongs to the class I-like SAM-binding methyltransferase superfamily. MenG/UbiE family.</text>
</comment>
<dbReference type="Pfam" id="PF01209">
    <property type="entry name" value="Ubie_methyltran"/>
    <property type="match status" value="1"/>
</dbReference>
<reference evidence="7" key="1">
    <citation type="journal article" date="2023" name="Nat. Commun.">
        <title>Diploid and tetraploid genomes of Acorus and the evolution of monocots.</title>
        <authorList>
            <person name="Ma L."/>
            <person name="Liu K.W."/>
            <person name="Li Z."/>
            <person name="Hsiao Y.Y."/>
            <person name="Qi Y."/>
            <person name="Fu T."/>
            <person name="Tang G.D."/>
            <person name="Zhang D."/>
            <person name="Sun W.H."/>
            <person name="Liu D.K."/>
            <person name="Li Y."/>
            <person name="Chen G.Z."/>
            <person name="Liu X.D."/>
            <person name="Liao X.Y."/>
            <person name="Jiang Y.T."/>
            <person name="Yu X."/>
            <person name="Hao Y."/>
            <person name="Huang J."/>
            <person name="Zhao X.W."/>
            <person name="Ke S."/>
            <person name="Chen Y.Y."/>
            <person name="Wu W.L."/>
            <person name="Hsu J.L."/>
            <person name="Lin Y.F."/>
            <person name="Huang M.D."/>
            <person name="Li C.Y."/>
            <person name="Huang L."/>
            <person name="Wang Z.W."/>
            <person name="Zhao X."/>
            <person name="Zhong W.Y."/>
            <person name="Peng D.H."/>
            <person name="Ahmad S."/>
            <person name="Lan S."/>
            <person name="Zhang J.S."/>
            <person name="Tsai W.C."/>
            <person name="Van de Peer Y."/>
            <person name="Liu Z.J."/>
        </authorList>
    </citation>
    <scope>NUCLEOTIDE SEQUENCE</scope>
    <source>
        <strain evidence="7">SCP</strain>
    </source>
</reference>
<comment type="function">
    <text evidence="6">Methyltransferase required for the conversion of 2-polyprenyl-6-methoxy-1,4-benzoquinol (DDMQH2) to 2-polyprenyl-3-methyl-6-methoxy-1,4-benzoquinol (DMQH2).</text>
</comment>
<dbReference type="Proteomes" id="UP001179952">
    <property type="component" value="Unassembled WGS sequence"/>
</dbReference>
<evidence type="ECO:0000256" key="2">
    <source>
        <dbReference type="ARBA" id="ARBA00022679"/>
    </source>
</evidence>
<comment type="catalytic activity">
    <reaction evidence="6">
        <text>a 2-methoxy-6-(all-trans-polyprenyl)benzene-1,4-diol + S-adenosyl-L-methionine = a 5-methoxy-2-methyl-3-(all-trans-polyprenyl)benzene-1,4-diol + S-adenosyl-L-homocysteine + H(+)</text>
        <dbReference type="Rhea" id="RHEA:28286"/>
        <dbReference type="Rhea" id="RHEA-COMP:10858"/>
        <dbReference type="Rhea" id="RHEA-COMP:10859"/>
        <dbReference type="ChEBI" id="CHEBI:15378"/>
        <dbReference type="ChEBI" id="CHEBI:57856"/>
        <dbReference type="ChEBI" id="CHEBI:59789"/>
        <dbReference type="ChEBI" id="CHEBI:84166"/>
        <dbReference type="ChEBI" id="CHEBI:84167"/>
        <dbReference type="EC" id="2.1.1.201"/>
    </reaction>
</comment>
<sequence length="311" mass="34622">MAMLRTRSRDLVNKLSLFRSSSLHSHATSFGFKEVREEEKSKLVGNVFSSVASNYDLMNDVMSAGLHRLWKDRLVSKLNPFPGMKHLDVAGGTDLYLSTGLWMIRKSELVGLCQAHGDIAFRVLGSINSISRGAMQDVVTEGLDDETRIYVCDINPNMLNVGKKRAAERGLGEGRSLLWVEGDAEALSFDDSSMDGYTIAFGIRNVTHIEKVLAEAYRVLKRGGRFLCLELSHVDIPGFKQFYDYYSFSVIPALGELVAGDRQSYQYLVESIRRFPNQETFAGMISNAGFQKVEYENLVGGVVAIHSGLKL</sequence>
<keyword evidence="6" id="KW-0999">Mitochondrion inner membrane</keyword>
<dbReference type="PANTHER" id="PTHR43591:SF24">
    <property type="entry name" value="2-METHOXY-6-POLYPRENYL-1,4-BENZOQUINOL METHYLASE, MITOCHONDRIAL"/>
    <property type="match status" value="1"/>
</dbReference>
<dbReference type="FunFam" id="3.40.50.150:FF:000064">
    <property type="entry name" value="2-methoxy-6-polyprenyl-1,4-benzoquinol methylase, mitochondrial"/>
    <property type="match status" value="1"/>
</dbReference>
<evidence type="ECO:0000313" key="7">
    <source>
        <dbReference type="EMBL" id="KAK1280941.1"/>
    </source>
</evidence>
<gene>
    <name evidence="6" type="primary">COQ5</name>
    <name evidence="7" type="ORF">QJS04_geneDACA004760</name>
</gene>
<dbReference type="PROSITE" id="PS01184">
    <property type="entry name" value="UBIE_2"/>
    <property type="match status" value="1"/>
</dbReference>
<keyword evidence="6" id="KW-0472">Membrane</keyword>
<evidence type="ECO:0000256" key="3">
    <source>
        <dbReference type="ARBA" id="ARBA00022688"/>
    </source>
</evidence>
<dbReference type="GO" id="GO:0031314">
    <property type="term" value="C:extrinsic component of mitochondrial inner membrane"/>
    <property type="evidence" value="ECO:0007669"/>
    <property type="project" value="UniProtKB-UniRule"/>
</dbReference>
<dbReference type="PROSITE" id="PS51608">
    <property type="entry name" value="SAM_MT_UBIE"/>
    <property type="match status" value="1"/>
</dbReference>
<dbReference type="InterPro" id="IPR004033">
    <property type="entry name" value="UbiE/COQ5_MeTrFase"/>
</dbReference>
<keyword evidence="4 6" id="KW-0949">S-adenosyl-L-methionine</keyword>
<keyword evidence="1 6" id="KW-0489">Methyltransferase</keyword>
<evidence type="ECO:0000256" key="5">
    <source>
        <dbReference type="ARBA" id="ARBA00046387"/>
    </source>
</evidence>
<reference evidence="7" key="2">
    <citation type="submission" date="2023-06" db="EMBL/GenBank/DDBJ databases">
        <authorList>
            <person name="Ma L."/>
            <person name="Liu K.-W."/>
            <person name="Li Z."/>
            <person name="Hsiao Y.-Y."/>
            <person name="Qi Y."/>
            <person name="Fu T."/>
            <person name="Tang G."/>
            <person name="Zhang D."/>
            <person name="Sun W.-H."/>
            <person name="Liu D.-K."/>
            <person name="Li Y."/>
            <person name="Chen G.-Z."/>
            <person name="Liu X.-D."/>
            <person name="Liao X.-Y."/>
            <person name="Jiang Y.-T."/>
            <person name="Yu X."/>
            <person name="Hao Y."/>
            <person name="Huang J."/>
            <person name="Zhao X.-W."/>
            <person name="Ke S."/>
            <person name="Chen Y.-Y."/>
            <person name="Wu W.-L."/>
            <person name="Hsu J.-L."/>
            <person name="Lin Y.-F."/>
            <person name="Huang M.-D."/>
            <person name="Li C.-Y."/>
            <person name="Huang L."/>
            <person name="Wang Z.-W."/>
            <person name="Zhao X."/>
            <person name="Zhong W.-Y."/>
            <person name="Peng D.-H."/>
            <person name="Ahmad S."/>
            <person name="Lan S."/>
            <person name="Zhang J.-S."/>
            <person name="Tsai W.-C."/>
            <person name="Van De Peer Y."/>
            <person name="Liu Z.-J."/>
        </authorList>
    </citation>
    <scope>NUCLEOTIDE SEQUENCE</scope>
    <source>
        <strain evidence="7">SCP</strain>
        <tissue evidence="7">Leaves</tissue>
    </source>
</reference>